<evidence type="ECO:0000256" key="4">
    <source>
        <dbReference type="ARBA" id="ARBA00022692"/>
    </source>
</evidence>
<dbReference type="AlphaFoldDB" id="U4R571"/>
<evidence type="ECO:0000259" key="8">
    <source>
        <dbReference type="PROSITE" id="PS50928"/>
    </source>
</evidence>
<organism evidence="9 10">
    <name type="scientific">Ruminiclostridium papyrosolvens C7</name>
    <dbReference type="NCBI Taxonomy" id="1330534"/>
    <lineage>
        <taxon>Bacteria</taxon>
        <taxon>Bacillati</taxon>
        <taxon>Bacillota</taxon>
        <taxon>Clostridia</taxon>
        <taxon>Eubacteriales</taxon>
        <taxon>Oscillospiraceae</taxon>
        <taxon>Ruminiclostridium</taxon>
    </lineage>
</organism>
<sequence>MNKKNDFDMKLGFFIIGIVISLAVSSFFYTPYDPYTMDISHRFNGVSIKHLLGTDNFGRDIFSRVITGARFTLFVAICTVSSGTLFGIILGLTAGYLGGVADEIIMRIIDAINSFPAILLALVMVTVLNQGKYTIIVALCILFVPSFTRIVRSGTLQYKNNEFVKLAQVIGASPLRIMFVHILPNLYPTLLSAIVVGLSNAILAESGMSYLGLGIQPPIPSWGRMLYEAQTHLFHSPLSAFVPGMFIIITVLGFNFLGEGIRKRLN</sequence>
<dbReference type="Pfam" id="PF00528">
    <property type="entry name" value="BPD_transp_1"/>
    <property type="match status" value="1"/>
</dbReference>
<proteinExistence type="inferred from homology"/>
<dbReference type="PANTHER" id="PTHR43386:SF1">
    <property type="entry name" value="D,D-DIPEPTIDE TRANSPORT SYSTEM PERMEASE PROTEIN DDPC-RELATED"/>
    <property type="match status" value="1"/>
</dbReference>
<dbReference type="OrthoDB" id="9783218at2"/>
<evidence type="ECO:0000256" key="2">
    <source>
        <dbReference type="ARBA" id="ARBA00022448"/>
    </source>
</evidence>
<accession>U4R571</accession>
<dbReference type="Proteomes" id="UP000016860">
    <property type="component" value="Unassembled WGS sequence"/>
</dbReference>
<evidence type="ECO:0000256" key="5">
    <source>
        <dbReference type="ARBA" id="ARBA00022989"/>
    </source>
</evidence>
<comment type="subcellular location">
    <subcellularLocation>
        <location evidence="1 7">Cell membrane</location>
        <topology evidence="1 7">Multi-pass membrane protein</topology>
    </subcellularLocation>
</comment>
<dbReference type="RefSeq" id="WP_020814362.1">
    <property type="nucleotide sequence ID" value="NZ_ATAY01000019.1"/>
</dbReference>
<dbReference type="GO" id="GO:0055085">
    <property type="term" value="P:transmembrane transport"/>
    <property type="evidence" value="ECO:0007669"/>
    <property type="project" value="InterPro"/>
</dbReference>
<evidence type="ECO:0000256" key="3">
    <source>
        <dbReference type="ARBA" id="ARBA00022475"/>
    </source>
</evidence>
<keyword evidence="2 7" id="KW-0813">Transport</keyword>
<evidence type="ECO:0000256" key="1">
    <source>
        <dbReference type="ARBA" id="ARBA00004651"/>
    </source>
</evidence>
<dbReference type="InterPro" id="IPR050366">
    <property type="entry name" value="BP-dependent_transpt_permease"/>
</dbReference>
<reference evidence="9 10" key="1">
    <citation type="journal article" date="2013" name="Genome Announc.">
        <title>Draft Genome Sequence of the Cellulolytic Bacterium Clostridium papyrosolvens C7 (ATCC 700395).</title>
        <authorList>
            <person name="Zepeda V."/>
            <person name="Dassa B."/>
            <person name="Borovok I."/>
            <person name="Lamed R."/>
            <person name="Bayer E.A."/>
            <person name="Cate J.H."/>
        </authorList>
    </citation>
    <scope>NUCLEOTIDE SEQUENCE [LARGE SCALE GENOMIC DNA]</scope>
    <source>
        <strain evidence="9 10">C7</strain>
    </source>
</reference>
<keyword evidence="3" id="KW-1003">Cell membrane</keyword>
<name>U4R571_9FIRM</name>
<keyword evidence="4 7" id="KW-0812">Transmembrane</keyword>
<dbReference type="GO" id="GO:0005886">
    <property type="term" value="C:plasma membrane"/>
    <property type="evidence" value="ECO:0007669"/>
    <property type="project" value="UniProtKB-SubCell"/>
</dbReference>
<feature type="transmembrane region" description="Helical" evidence="7">
    <location>
        <begin position="104"/>
        <end position="127"/>
    </location>
</feature>
<feature type="domain" description="ABC transmembrane type-1" evidence="8">
    <location>
        <begin position="69"/>
        <end position="258"/>
    </location>
</feature>
<dbReference type="PANTHER" id="PTHR43386">
    <property type="entry name" value="OLIGOPEPTIDE TRANSPORT SYSTEM PERMEASE PROTEIN APPC"/>
    <property type="match status" value="1"/>
</dbReference>
<feature type="transmembrane region" description="Helical" evidence="7">
    <location>
        <begin position="12"/>
        <end position="32"/>
    </location>
</feature>
<feature type="transmembrane region" description="Helical" evidence="7">
    <location>
        <begin position="190"/>
        <end position="213"/>
    </location>
</feature>
<comment type="caution">
    <text evidence="9">The sequence shown here is derived from an EMBL/GenBank/DDBJ whole genome shotgun (WGS) entry which is preliminary data.</text>
</comment>
<evidence type="ECO:0000256" key="7">
    <source>
        <dbReference type="RuleBase" id="RU363032"/>
    </source>
</evidence>
<dbReference type="PROSITE" id="PS50928">
    <property type="entry name" value="ABC_TM1"/>
    <property type="match status" value="1"/>
</dbReference>
<feature type="transmembrane region" description="Helical" evidence="7">
    <location>
        <begin position="71"/>
        <end position="97"/>
    </location>
</feature>
<feature type="transmembrane region" description="Helical" evidence="7">
    <location>
        <begin position="133"/>
        <end position="151"/>
    </location>
</feature>
<dbReference type="SUPFAM" id="SSF161098">
    <property type="entry name" value="MetI-like"/>
    <property type="match status" value="1"/>
</dbReference>
<dbReference type="InterPro" id="IPR000515">
    <property type="entry name" value="MetI-like"/>
</dbReference>
<dbReference type="InterPro" id="IPR035906">
    <property type="entry name" value="MetI-like_sf"/>
</dbReference>
<evidence type="ECO:0000256" key="6">
    <source>
        <dbReference type="ARBA" id="ARBA00023136"/>
    </source>
</evidence>
<keyword evidence="6 7" id="KW-0472">Membrane</keyword>
<feature type="transmembrane region" description="Helical" evidence="7">
    <location>
        <begin position="233"/>
        <end position="257"/>
    </location>
</feature>
<dbReference type="CDD" id="cd06261">
    <property type="entry name" value="TM_PBP2"/>
    <property type="match status" value="1"/>
</dbReference>
<dbReference type="PATRIC" id="fig|1330534.3.peg.746"/>
<dbReference type="EMBL" id="ATAY01000019">
    <property type="protein sequence ID" value="EPR13559.1"/>
    <property type="molecule type" value="Genomic_DNA"/>
</dbReference>
<dbReference type="STRING" id="1330534.L323_03740"/>
<protein>
    <submittedName>
        <fullName evidence="9">ABC transporter permease</fullName>
    </submittedName>
</protein>
<evidence type="ECO:0000313" key="9">
    <source>
        <dbReference type="EMBL" id="EPR13559.1"/>
    </source>
</evidence>
<comment type="similarity">
    <text evidence="7">Belongs to the binding-protein-dependent transport system permease family.</text>
</comment>
<keyword evidence="5 7" id="KW-1133">Transmembrane helix</keyword>
<gene>
    <name evidence="9" type="ORF">L323_03740</name>
</gene>
<dbReference type="Gene3D" id="1.10.3720.10">
    <property type="entry name" value="MetI-like"/>
    <property type="match status" value="1"/>
</dbReference>
<evidence type="ECO:0000313" key="10">
    <source>
        <dbReference type="Proteomes" id="UP000016860"/>
    </source>
</evidence>